<evidence type="ECO:0000313" key="2">
    <source>
        <dbReference type="Proteomes" id="UP000006327"/>
    </source>
</evidence>
<evidence type="ECO:0000313" key="1">
    <source>
        <dbReference type="EMBL" id="GAC17227.1"/>
    </source>
</evidence>
<reference evidence="1 2" key="1">
    <citation type="journal article" date="2017" name="Antonie Van Leeuwenhoek">
        <title>Rhizobium rhizosphaerae sp. nov., a novel species isolated from rice rhizosphere.</title>
        <authorList>
            <person name="Zhao J.J."/>
            <person name="Zhang J."/>
            <person name="Zhang R.J."/>
            <person name="Zhang C.W."/>
            <person name="Yin H.Q."/>
            <person name="Zhang X.X."/>
        </authorList>
    </citation>
    <scope>NUCLEOTIDE SEQUENCE [LARGE SCALE GENOMIC DNA]</scope>
    <source>
        <strain evidence="1 2">BSs20135</strain>
    </source>
</reference>
<organism evidence="1 2">
    <name type="scientific">Paraglaciecola arctica BSs20135</name>
    <dbReference type="NCBI Taxonomy" id="493475"/>
    <lineage>
        <taxon>Bacteria</taxon>
        <taxon>Pseudomonadati</taxon>
        <taxon>Pseudomonadota</taxon>
        <taxon>Gammaproteobacteria</taxon>
        <taxon>Alteromonadales</taxon>
        <taxon>Alteromonadaceae</taxon>
        <taxon>Paraglaciecola</taxon>
    </lineage>
</organism>
<proteinExistence type="predicted"/>
<protein>
    <submittedName>
        <fullName evidence="1">Uncharacterized protein</fullName>
    </submittedName>
</protein>
<accession>K6YGD7</accession>
<keyword evidence="2" id="KW-1185">Reference proteome</keyword>
<name>K6YGD7_9ALTE</name>
<dbReference type="EMBL" id="BAEO01000005">
    <property type="protein sequence ID" value="GAC17227.1"/>
    <property type="molecule type" value="Genomic_DNA"/>
</dbReference>
<gene>
    <name evidence="1" type="ORF">GARC_0245</name>
</gene>
<sequence length="39" mass="4289">MNCTVSHGYSFFAKFQGVDPLLGAEMWSTAEVMGVLLNH</sequence>
<comment type="caution">
    <text evidence="1">The sequence shown here is derived from an EMBL/GenBank/DDBJ whole genome shotgun (WGS) entry which is preliminary data.</text>
</comment>
<dbReference type="AlphaFoldDB" id="K6YGD7"/>
<dbReference type="Proteomes" id="UP000006327">
    <property type="component" value="Unassembled WGS sequence"/>
</dbReference>